<evidence type="ECO:0000313" key="1">
    <source>
        <dbReference type="EMBL" id="AEM48107.1"/>
    </source>
</evidence>
<protein>
    <submittedName>
        <fullName evidence="1">Uncharacterized protein</fullName>
    </submittedName>
</protein>
<dbReference type="RefSeq" id="WP_014029359.1">
    <property type="nucleotide sequence ID" value="NC_015942.1"/>
</dbReference>
<dbReference type="Proteomes" id="UP000009220">
    <property type="component" value="Chromosome"/>
</dbReference>
<evidence type="ECO:0000313" key="2">
    <source>
        <dbReference type="Proteomes" id="UP000009220"/>
    </source>
</evidence>
<proteinExistence type="predicted"/>
<dbReference type="KEGG" id="afi:Acife_1987"/>
<name>G0JM57_9PROT</name>
<dbReference type="HOGENOM" id="CLU_548176_0_0_6"/>
<organism evidence="1 2">
    <name type="scientific">Acidithiobacillus ferrivorans SS3</name>
    <dbReference type="NCBI Taxonomy" id="743299"/>
    <lineage>
        <taxon>Bacteria</taxon>
        <taxon>Pseudomonadati</taxon>
        <taxon>Pseudomonadota</taxon>
        <taxon>Acidithiobacillia</taxon>
        <taxon>Acidithiobacillales</taxon>
        <taxon>Acidithiobacillaceae</taxon>
        <taxon>Acidithiobacillus</taxon>
    </lineage>
</organism>
<dbReference type="AlphaFoldDB" id="G0JM57"/>
<dbReference type="EMBL" id="CP002985">
    <property type="protein sequence ID" value="AEM48107.1"/>
    <property type="molecule type" value="Genomic_DNA"/>
</dbReference>
<accession>G0JM57</accession>
<dbReference type="STRING" id="743299.Acife_1987"/>
<sequence>MTTNAKKAENAEVESHPSTLFMHEKNAEAVEARRTRWAKDFAQVKGFSPERMNDIYGTLDIAHFALGKSQQDMRKEMDEIAQKIPEMKRIRAAEREEEAKGLTGELKQEAKSDAYMLRKSADKFAAMDVSDDRMRRAVMLQYMHQIAIETPDMDNRVATLSPEVYGSYKKTFNHAVSLFSDADGRGGGSIVDGAVKARAAFLQCTVDAEGDMSAAIGMFKKQVFGEAHERGHRADVSLDAMIEKGRGGGGKSRAEDGAEPVGGTVDKTAHVVIPVKSRAEAEPIDYTGVEIKGVDALSVAEVAEHEAKREAERTGGKIAKTTPAVTVRLTGIKQNEDELAGLSTASYEHMRIDRESKEERLQNNRYVAALPIAAADNLPELNYAVYRVLIDSAHLLDWTLNAQGEIALKAKSMDKLDTSNTISKVLKTELGYDHERGASLAVHSTLKKLNVILANIELDKVEPSVKVLDRIGTPTKELTAQIREKKAKDKGKGISLG</sequence>
<gene>
    <name evidence="1" type="ORF">Acife_1987</name>
</gene>
<reference evidence="1 2" key="1">
    <citation type="journal article" date="2011" name="J. Bacteriol.">
        <title>Draft genome of the psychrotolerant acidophile Acidithiobacillus ferrivorans SS3.</title>
        <authorList>
            <person name="Liljeqvist M."/>
            <person name="Valdes J."/>
            <person name="Holmes D.S."/>
            <person name="Dopson M."/>
        </authorList>
    </citation>
    <scope>NUCLEOTIDE SEQUENCE [LARGE SCALE GENOMIC DNA]</scope>
    <source>
        <strain evidence="1 2">SS3</strain>
    </source>
</reference>